<comment type="caution">
    <text evidence="2">The sequence shown here is derived from an EMBL/GenBank/DDBJ whole genome shotgun (WGS) entry which is preliminary data.</text>
</comment>
<protein>
    <submittedName>
        <fullName evidence="2">Uncharacterized protein</fullName>
    </submittedName>
</protein>
<feature type="transmembrane region" description="Helical" evidence="1">
    <location>
        <begin position="6"/>
        <end position="24"/>
    </location>
</feature>
<dbReference type="Proteomes" id="UP000320393">
    <property type="component" value="Unassembled WGS sequence"/>
</dbReference>
<evidence type="ECO:0000256" key="1">
    <source>
        <dbReference type="SAM" id="Phobius"/>
    </source>
</evidence>
<keyword evidence="1" id="KW-0812">Transmembrane</keyword>
<evidence type="ECO:0000313" key="2">
    <source>
        <dbReference type="EMBL" id="TMJ08026.1"/>
    </source>
</evidence>
<reference evidence="2 3" key="1">
    <citation type="journal article" date="2019" name="Nat. Microbiol.">
        <title>Mediterranean grassland soil C-N compound turnover is dependent on rainfall and depth, and is mediated by genomically divergent microorganisms.</title>
        <authorList>
            <person name="Diamond S."/>
            <person name="Andeer P.F."/>
            <person name="Li Z."/>
            <person name="Crits-Christoph A."/>
            <person name="Burstein D."/>
            <person name="Anantharaman K."/>
            <person name="Lane K.R."/>
            <person name="Thomas B.C."/>
            <person name="Pan C."/>
            <person name="Northen T.R."/>
            <person name="Banfield J.F."/>
        </authorList>
    </citation>
    <scope>NUCLEOTIDE SEQUENCE [LARGE SCALE GENOMIC DNA]</scope>
    <source>
        <strain evidence="2">NP_5</strain>
    </source>
</reference>
<accession>A0A537LJ74</accession>
<proteinExistence type="predicted"/>
<sequence length="61" mass="6734">MFITLTSIVYVVDLLLFVLVFLLVRSRRIRGQALVTVVLLAALAYLGSIVLLVLISSHFSS</sequence>
<name>A0A537LJ74_9BACT</name>
<organism evidence="2 3">
    <name type="scientific">Candidatus Segetimicrobium genomatis</name>
    <dbReference type="NCBI Taxonomy" id="2569760"/>
    <lineage>
        <taxon>Bacteria</taxon>
        <taxon>Bacillati</taxon>
        <taxon>Candidatus Sysuimicrobiota</taxon>
        <taxon>Candidatus Sysuimicrobiia</taxon>
        <taxon>Candidatus Sysuimicrobiales</taxon>
        <taxon>Candidatus Segetimicrobiaceae</taxon>
        <taxon>Candidatus Segetimicrobium</taxon>
    </lineage>
</organism>
<evidence type="ECO:0000313" key="3">
    <source>
        <dbReference type="Proteomes" id="UP000320393"/>
    </source>
</evidence>
<feature type="transmembrane region" description="Helical" evidence="1">
    <location>
        <begin position="33"/>
        <end position="55"/>
    </location>
</feature>
<dbReference type="EMBL" id="VBAM01000431">
    <property type="protein sequence ID" value="TMJ08026.1"/>
    <property type="molecule type" value="Genomic_DNA"/>
</dbReference>
<gene>
    <name evidence="2" type="ORF">E6H02_10595</name>
</gene>
<keyword evidence="1" id="KW-0472">Membrane</keyword>
<dbReference type="AlphaFoldDB" id="A0A537LJ74"/>
<keyword evidence="1" id="KW-1133">Transmembrane helix</keyword>